<dbReference type="Pfam" id="PF04404">
    <property type="entry name" value="ERF"/>
    <property type="match status" value="1"/>
</dbReference>
<sequence>MEKEKMTFSELQREMQIGKSKSVKNYSGQTSYNYRNAEQIYEHFKSLDSGWILIVSDKMHEILGRLFVESTATVSNSSEEHTAVGYSEHDQVPIFEKSGKQQMQKPQWTGAVSSYARKYALQGLFAIGENDVDDLQSENLNDTPKASKKDDKEVKAKLEKINAQFERALRAAKDKEAPIDQLTNWSKMDKSQAVKDIAMWIKENEVNK</sequence>
<dbReference type="AlphaFoldDB" id="A0A7X1Z9H1"/>
<evidence type="ECO:0000313" key="2">
    <source>
        <dbReference type="Proteomes" id="UP000439550"/>
    </source>
</evidence>
<dbReference type="InterPro" id="IPR007499">
    <property type="entry name" value="ERF_bacteria_virus"/>
</dbReference>
<comment type="caution">
    <text evidence="1">The sequence shown here is derived from an EMBL/GenBank/DDBJ whole genome shotgun (WGS) entry which is preliminary data.</text>
</comment>
<dbReference type="RefSeq" id="WP_153496831.1">
    <property type="nucleotide sequence ID" value="NZ_CBCRWP010000019.1"/>
</dbReference>
<dbReference type="EMBL" id="WITJ01000013">
    <property type="protein sequence ID" value="MQW40167.1"/>
    <property type="molecule type" value="Genomic_DNA"/>
</dbReference>
<gene>
    <name evidence="1" type="ORF">GHI93_09535</name>
</gene>
<name>A0A7X1Z9H1_9LACT</name>
<reference evidence="1 2" key="1">
    <citation type="submission" date="2019-10" db="EMBL/GenBank/DDBJ databases">
        <authorList>
            <person name="Dong K."/>
        </authorList>
    </citation>
    <scope>NUCLEOTIDE SEQUENCE [LARGE SCALE GENOMIC DNA]</scope>
    <source>
        <strain evidence="1 2">DSM 28960</strain>
    </source>
</reference>
<organism evidence="1 2">
    <name type="scientific">Lactococcus hircilactis</name>
    <dbReference type="NCBI Taxonomy" id="1494462"/>
    <lineage>
        <taxon>Bacteria</taxon>
        <taxon>Bacillati</taxon>
        <taxon>Bacillota</taxon>
        <taxon>Bacilli</taxon>
        <taxon>Lactobacillales</taxon>
        <taxon>Streptococcaceae</taxon>
        <taxon>Lactococcus</taxon>
    </lineage>
</organism>
<dbReference type="OrthoDB" id="1625426at2"/>
<evidence type="ECO:0008006" key="3">
    <source>
        <dbReference type="Google" id="ProtNLM"/>
    </source>
</evidence>
<protein>
    <recommendedName>
        <fullName evidence="3">Single-stranded DNA-binding protein</fullName>
    </recommendedName>
</protein>
<evidence type="ECO:0000313" key="1">
    <source>
        <dbReference type="EMBL" id="MQW40167.1"/>
    </source>
</evidence>
<proteinExistence type="predicted"/>
<keyword evidence="2" id="KW-1185">Reference proteome</keyword>
<accession>A0A7X1Z9H1</accession>
<dbReference type="Proteomes" id="UP000439550">
    <property type="component" value="Unassembled WGS sequence"/>
</dbReference>